<organism evidence="2 3">
    <name type="scientific">Cytobacillus dafuensis</name>
    <name type="common">Bacillus dafuensis</name>
    <dbReference type="NCBI Taxonomy" id="1742359"/>
    <lineage>
        <taxon>Bacteria</taxon>
        <taxon>Bacillati</taxon>
        <taxon>Bacillota</taxon>
        <taxon>Bacilli</taxon>
        <taxon>Bacillales</taxon>
        <taxon>Bacillaceae</taxon>
        <taxon>Cytobacillus</taxon>
    </lineage>
</organism>
<dbReference type="Gene3D" id="2.40.50.180">
    <property type="entry name" value="CheA-289, Domain 4"/>
    <property type="match status" value="1"/>
</dbReference>
<dbReference type="KEGG" id="bda:FSZ17_15540"/>
<evidence type="ECO:0000259" key="1">
    <source>
        <dbReference type="PROSITE" id="PS50851"/>
    </source>
</evidence>
<dbReference type="RefSeq" id="WP_057771540.1">
    <property type="nucleotide sequence ID" value="NZ_CP042593.1"/>
</dbReference>
<dbReference type="SMART" id="SM00260">
    <property type="entry name" value="CheW"/>
    <property type="match status" value="1"/>
</dbReference>
<dbReference type="PANTHER" id="PTHR22617">
    <property type="entry name" value="CHEMOTAXIS SENSOR HISTIDINE KINASE-RELATED"/>
    <property type="match status" value="1"/>
</dbReference>
<reference evidence="3" key="1">
    <citation type="submission" date="2019-08" db="EMBL/GenBank/DDBJ databases">
        <authorList>
            <person name="Zheng X."/>
        </authorList>
    </citation>
    <scope>NUCLEOTIDE SEQUENCE [LARGE SCALE GENOMIC DNA]</scope>
    <source>
        <strain evidence="3">FJAT-25496</strain>
    </source>
</reference>
<dbReference type="OrthoDB" id="9787997at2"/>
<dbReference type="AlphaFoldDB" id="A0A5B8Z656"/>
<dbReference type="InterPro" id="IPR039315">
    <property type="entry name" value="CheW"/>
</dbReference>
<dbReference type="SUPFAM" id="SSF50341">
    <property type="entry name" value="CheW-like"/>
    <property type="match status" value="1"/>
</dbReference>
<dbReference type="Pfam" id="PF01584">
    <property type="entry name" value="CheW"/>
    <property type="match status" value="1"/>
</dbReference>
<dbReference type="EMBL" id="CP042593">
    <property type="protein sequence ID" value="QED48545.1"/>
    <property type="molecule type" value="Genomic_DNA"/>
</dbReference>
<dbReference type="InterPro" id="IPR036061">
    <property type="entry name" value="CheW-like_dom_sf"/>
</dbReference>
<dbReference type="Proteomes" id="UP000321555">
    <property type="component" value="Chromosome"/>
</dbReference>
<dbReference type="GO" id="GO:0006935">
    <property type="term" value="P:chemotaxis"/>
    <property type="evidence" value="ECO:0007669"/>
    <property type="project" value="InterPro"/>
</dbReference>
<sequence length="157" mass="17879">MEETNKVVVFQVGNEEYAIPIRFVTSIEKMEGITPIPHLPAYVNGIFKVRGELIPVIDFERVLYNQSINFDESTKIIVLQTDELSIGVVVADAKEIIDIPQDKMKQLGLIAYKKTTYFTGIANLDSRIITLINPTQMVQSLEGIREIQEYMKEQKNT</sequence>
<proteinExistence type="predicted"/>
<dbReference type="PANTHER" id="PTHR22617:SF23">
    <property type="entry name" value="CHEMOTAXIS PROTEIN CHEW"/>
    <property type="match status" value="1"/>
</dbReference>
<evidence type="ECO:0000313" key="3">
    <source>
        <dbReference type="Proteomes" id="UP000321555"/>
    </source>
</evidence>
<dbReference type="GO" id="GO:0007165">
    <property type="term" value="P:signal transduction"/>
    <property type="evidence" value="ECO:0007669"/>
    <property type="project" value="InterPro"/>
</dbReference>
<dbReference type="Gene3D" id="2.30.30.40">
    <property type="entry name" value="SH3 Domains"/>
    <property type="match status" value="1"/>
</dbReference>
<name>A0A5B8Z656_CYTDA</name>
<dbReference type="InterPro" id="IPR002545">
    <property type="entry name" value="CheW-lke_dom"/>
</dbReference>
<dbReference type="STRING" id="1742359.GCA_001439625_02188"/>
<accession>A0A5B8Z656</accession>
<protein>
    <submittedName>
        <fullName evidence="2">Chemotaxis protein CheW</fullName>
    </submittedName>
</protein>
<gene>
    <name evidence="2" type="ORF">FSZ17_15540</name>
</gene>
<evidence type="ECO:0000313" key="2">
    <source>
        <dbReference type="EMBL" id="QED48545.1"/>
    </source>
</evidence>
<keyword evidence="3" id="KW-1185">Reference proteome</keyword>
<dbReference type="PROSITE" id="PS50851">
    <property type="entry name" value="CHEW"/>
    <property type="match status" value="1"/>
</dbReference>
<feature type="domain" description="CheW-like" evidence="1">
    <location>
        <begin position="4"/>
        <end position="143"/>
    </location>
</feature>
<dbReference type="GO" id="GO:0005829">
    <property type="term" value="C:cytosol"/>
    <property type="evidence" value="ECO:0007669"/>
    <property type="project" value="TreeGrafter"/>
</dbReference>